<evidence type="ECO:0000313" key="10">
    <source>
        <dbReference type="EMBL" id="MFC3181551.1"/>
    </source>
</evidence>
<dbReference type="InterPro" id="IPR035906">
    <property type="entry name" value="MetI-like_sf"/>
</dbReference>
<dbReference type="InterPro" id="IPR000515">
    <property type="entry name" value="MetI-like"/>
</dbReference>
<feature type="domain" description="ABC transmembrane type-1" evidence="9">
    <location>
        <begin position="297"/>
        <end position="492"/>
    </location>
</feature>
<dbReference type="SUPFAM" id="SSF161098">
    <property type="entry name" value="MetI-like"/>
    <property type="match status" value="1"/>
</dbReference>
<dbReference type="PROSITE" id="PS50928">
    <property type="entry name" value="ABC_TM1"/>
    <property type="match status" value="1"/>
</dbReference>
<gene>
    <name evidence="10" type="ORF">ACFOGH_11170</name>
</gene>
<keyword evidence="3 8" id="KW-0813">Transport</keyword>
<dbReference type="Gene3D" id="1.10.3720.10">
    <property type="entry name" value="MetI-like"/>
    <property type="match status" value="1"/>
</dbReference>
<feature type="transmembrane region" description="Helical" evidence="8">
    <location>
        <begin position="38"/>
        <end position="59"/>
    </location>
</feature>
<dbReference type="InterPro" id="IPR043429">
    <property type="entry name" value="ArtM/GltK/GlnP/TcyL/YhdX-like"/>
</dbReference>
<feature type="transmembrane region" description="Helical" evidence="8">
    <location>
        <begin position="183"/>
        <end position="200"/>
    </location>
</feature>
<feature type="transmembrane region" description="Helical" evidence="8">
    <location>
        <begin position="109"/>
        <end position="129"/>
    </location>
</feature>
<protein>
    <submittedName>
        <fullName evidence="10">Amino acid ABC transporter permease</fullName>
    </submittedName>
</protein>
<evidence type="ECO:0000256" key="4">
    <source>
        <dbReference type="ARBA" id="ARBA00022475"/>
    </source>
</evidence>
<keyword evidence="5 8" id="KW-0812">Transmembrane</keyword>
<evidence type="ECO:0000256" key="5">
    <source>
        <dbReference type="ARBA" id="ARBA00022692"/>
    </source>
</evidence>
<evidence type="ECO:0000256" key="3">
    <source>
        <dbReference type="ARBA" id="ARBA00022448"/>
    </source>
</evidence>
<dbReference type="Pfam" id="PF00528">
    <property type="entry name" value="BPD_transp_1"/>
    <property type="match status" value="1"/>
</dbReference>
<feature type="transmembrane region" description="Helical" evidence="8">
    <location>
        <begin position="368"/>
        <end position="385"/>
    </location>
</feature>
<sequence>MALLYVRKDMVAPQAPPASQSGAIRWVRDNLFKGPFNTILTLLAAWVLFELVSLSWPWLANGVWSGANSMADCRAAVAAKAGPDASGACWAMIRERWPQFIFGFYPPELWWRPILTFGLLFVALAPVLYADNKSAMSKLCGVVGVLTVICVSLTAEELFTDPAILLTKPAIVITDPMVDHSKLVIALVAALMLVCTGIAAIRPRLLLGITLFFPFLALWMMWGGSIWGPITAMLGFVVMVVVYGFVAPKLGPVMGASLGFLSACLWWLFLQSYVSESWQGLLPFDLVYVPSDKFGGFLLAFVIGVSSISISLPLGILLALGRRSDMFLVKTLSVGFIEFVRGVPLITMLFTASLLLQYFLPPQTKFDLILRVVILVTIFSAAYNAEVVRGGLAALPRGQYEAADALGLDYWQAQRLIIMPQALKISIPGIVSTFIGLFKDTTLVSFVGLADPLRGITTIVRADIAWKGIYWEPYIFVGAIFFLVCFGMSRYSMYLENKLKTDHR</sequence>
<feature type="transmembrane region" description="Helical" evidence="8">
    <location>
        <begin position="294"/>
        <end position="320"/>
    </location>
</feature>
<feature type="transmembrane region" description="Helical" evidence="8">
    <location>
        <begin position="228"/>
        <end position="246"/>
    </location>
</feature>
<keyword evidence="11" id="KW-1185">Reference proteome</keyword>
<reference evidence="11" key="1">
    <citation type="journal article" date="2019" name="Int. J. Syst. Evol. Microbiol.">
        <title>The Global Catalogue of Microorganisms (GCM) 10K type strain sequencing project: providing services to taxonomists for standard genome sequencing and annotation.</title>
        <authorList>
            <consortium name="The Broad Institute Genomics Platform"/>
            <consortium name="The Broad Institute Genome Sequencing Center for Infectious Disease"/>
            <person name="Wu L."/>
            <person name="Ma J."/>
        </authorList>
    </citation>
    <scope>NUCLEOTIDE SEQUENCE [LARGE SCALE GENOMIC DNA]</scope>
    <source>
        <strain evidence="11">KCTC 52039</strain>
    </source>
</reference>
<feature type="transmembrane region" description="Helical" evidence="8">
    <location>
        <begin position="253"/>
        <end position="274"/>
    </location>
</feature>
<organism evidence="10 11">
    <name type="scientific">Cypionkella sinensis</name>
    <dbReference type="NCBI Taxonomy" id="1756043"/>
    <lineage>
        <taxon>Bacteria</taxon>
        <taxon>Pseudomonadati</taxon>
        <taxon>Pseudomonadota</taxon>
        <taxon>Alphaproteobacteria</taxon>
        <taxon>Rhodobacterales</taxon>
        <taxon>Paracoccaceae</taxon>
        <taxon>Cypionkella</taxon>
    </lineage>
</organism>
<dbReference type="PANTHER" id="PTHR30614">
    <property type="entry name" value="MEMBRANE COMPONENT OF AMINO ACID ABC TRANSPORTER"/>
    <property type="match status" value="1"/>
</dbReference>
<dbReference type="NCBIfam" id="TIGR01726">
    <property type="entry name" value="HEQRo_perm_3TM"/>
    <property type="match status" value="1"/>
</dbReference>
<feature type="transmembrane region" description="Helical" evidence="8">
    <location>
        <begin position="425"/>
        <end position="449"/>
    </location>
</feature>
<comment type="caution">
    <text evidence="10">The sequence shown here is derived from an EMBL/GenBank/DDBJ whole genome shotgun (WGS) entry which is preliminary data.</text>
</comment>
<dbReference type="InterPro" id="IPR010065">
    <property type="entry name" value="AA_ABC_transptr_permease_3TM"/>
</dbReference>
<evidence type="ECO:0000259" key="9">
    <source>
        <dbReference type="PROSITE" id="PS50928"/>
    </source>
</evidence>
<feature type="transmembrane region" description="Helical" evidence="8">
    <location>
        <begin position="332"/>
        <end position="356"/>
    </location>
</feature>
<evidence type="ECO:0000256" key="2">
    <source>
        <dbReference type="ARBA" id="ARBA00010072"/>
    </source>
</evidence>
<feature type="transmembrane region" description="Helical" evidence="8">
    <location>
        <begin position="205"/>
        <end position="222"/>
    </location>
</feature>
<accession>A0ABV7IYE3</accession>
<dbReference type="CDD" id="cd06261">
    <property type="entry name" value="TM_PBP2"/>
    <property type="match status" value="1"/>
</dbReference>
<comment type="subcellular location">
    <subcellularLocation>
        <location evidence="1">Cell inner membrane</location>
        <topology evidence="1">Multi-pass membrane protein</topology>
    </subcellularLocation>
    <subcellularLocation>
        <location evidence="8">Cell membrane</location>
        <topology evidence="8">Multi-pass membrane protein</topology>
    </subcellularLocation>
</comment>
<feature type="transmembrane region" description="Helical" evidence="8">
    <location>
        <begin position="136"/>
        <end position="155"/>
    </location>
</feature>
<dbReference type="Proteomes" id="UP001595547">
    <property type="component" value="Unassembled WGS sequence"/>
</dbReference>
<dbReference type="RefSeq" id="WP_380073148.1">
    <property type="nucleotide sequence ID" value="NZ_JBHRTO010000001.1"/>
</dbReference>
<feature type="transmembrane region" description="Helical" evidence="8">
    <location>
        <begin position="469"/>
        <end position="488"/>
    </location>
</feature>
<keyword evidence="6 8" id="KW-1133">Transmembrane helix</keyword>
<comment type="similarity">
    <text evidence="2">Belongs to the binding-protein-dependent transport system permease family. HisMQ subfamily.</text>
</comment>
<evidence type="ECO:0000256" key="7">
    <source>
        <dbReference type="ARBA" id="ARBA00023136"/>
    </source>
</evidence>
<dbReference type="PANTHER" id="PTHR30614:SF41">
    <property type="entry name" value="INNER MEMBRANE AMINO-ACID ABC TRANSPORTER PERMEASE PROTEIN YHDY"/>
    <property type="match status" value="1"/>
</dbReference>
<evidence type="ECO:0000256" key="1">
    <source>
        <dbReference type="ARBA" id="ARBA00004429"/>
    </source>
</evidence>
<keyword evidence="7 8" id="KW-0472">Membrane</keyword>
<dbReference type="EMBL" id="JBHRTO010000001">
    <property type="protein sequence ID" value="MFC3181551.1"/>
    <property type="molecule type" value="Genomic_DNA"/>
</dbReference>
<keyword evidence="4" id="KW-1003">Cell membrane</keyword>
<evidence type="ECO:0000256" key="8">
    <source>
        <dbReference type="RuleBase" id="RU363032"/>
    </source>
</evidence>
<proteinExistence type="inferred from homology"/>
<evidence type="ECO:0000313" key="11">
    <source>
        <dbReference type="Proteomes" id="UP001595547"/>
    </source>
</evidence>
<evidence type="ECO:0000256" key="6">
    <source>
        <dbReference type="ARBA" id="ARBA00022989"/>
    </source>
</evidence>
<name>A0ABV7IYE3_9RHOB</name>